<proteinExistence type="predicted"/>
<evidence type="ECO:0000313" key="2">
    <source>
        <dbReference type="Proteomes" id="UP000509302"/>
    </source>
</evidence>
<dbReference type="InterPro" id="IPR007433">
    <property type="entry name" value="DUF481"/>
</dbReference>
<reference evidence="1 2" key="1">
    <citation type="journal article" date="2006" name="Int. J. Syst. Evol. Microbiol.">
        <title>Costertonia aggregata gen. nov., sp. nov., a mesophilic marine bacterium of the family Flavobacteriaceae, isolated from a mature biofilm.</title>
        <authorList>
            <person name="Kwon K.K."/>
            <person name="Lee Y.K."/>
            <person name="Lee H.K."/>
        </authorList>
    </citation>
    <scope>NUCLEOTIDE SEQUENCE [LARGE SCALE GENOMIC DNA]</scope>
    <source>
        <strain evidence="1 2">KCCM 42265</strain>
    </source>
</reference>
<sequence>MTGKKQFIFLIAFLICFLIQSKLHGQSVKDSTRTDLDFAATGNVQTGNFERLQFINQLDFSMDSKNRKWNFNSRHLYLFQKVFENKSQDDYLTRNFLTYRIDKKLDVFGGFFFEKFFIKRININIQYGLGTRYAAVKKSRAFVQFGLMGSYAKKKYMGSNFKDFDNGGGDTIDGFFISPVLSSKFVLVPKRLIFNFLFWFQQDITEPENYRFNLETSLLAPVYKGLSLKVGFNDFYENINLVGAKANDSFLTYGLNFKFNR</sequence>
<dbReference type="RefSeq" id="WP_179240789.1">
    <property type="nucleotide sequence ID" value="NZ_CP058595.1"/>
</dbReference>
<gene>
    <name evidence="1" type="ORF">HYG79_03535</name>
</gene>
<dbReference type="Pfam" id="PF04338">
    <property type="entry name" value="DUF481"/>
    <property type="match status" value="1"/>
</dbReference>
<accession>A0A7H9AME5</accession>
<protein>
    <submittedName>
        <fullName evidence="1">DUF481 domain-containing protein</fullName>
    </submittedName>
</protein>
<dbReference type="KEGG" id="cagg:HYG79_03535"/>
<dbReference type="AlphaFoldDB" id="A0A7H9AME5"/>
<organism evidence="1 2">
    <name type="scientific">Costertonia aggregata</name>
    <dbReference type="NCBI Taxonomy" id="343403"/>
    <lineage>
        <taxon>Bacteria</taxon>
        <taxon>Pseudomonadati</taxon>
        <taxon>Bacteroidota</taxon>
        <taxon>Flavobacteriia</taxon>
        <taxon>Flavobacteriales</taxon>
        <taxon>Flavobacteriaceae</taxon>
        <taxon>Costertonia</taxon>
    </lineage>
</organism>
<keyword evidence="2" id="KW-1185">Reference proteome</keyword>
<dbReference type="Proteomes" id="UP000509302">
    <property type="component" value="Chromosome"/>
</dbReference>
<evidence type="ECO:0000313" key="1">
    <source>
        <dbReference type="EMBL" id="QLG44455.1"/>
    </source>
</evidence>
<dbReference type="EMBL" id="CP058595">
    <property type="protein sequence ID" value="QLG44455.1"/>
    <property type="molecule type" value="Genomic_DNA"/>
</dbReference>
<name>A0A7H9AME5_9FLAO</name>